<organism evidence="2 3">
    <name type="scientific">Alcaligenes endophyticus</name>
    <dbReference type="NCBI Taxonomy" id="1929088"/>
    <lineage>
        <taxon>Bacteria</taxon>
        <taxon>Pseudomonadati</taxon>
        <taxon>Pseudomonadota</taxon>
        <taxon>Betaproteobacteria</taxon>
        <taxon>Burkholderiales</taxon>
        <taxon>Alcaligenaceae</taxon>
        <taxon>Alcaligenes</taxon>
    </lineage>
</organism>
<reference evidence="2" key="1">
    <citation type="submission" date="2021-11" db="EMBL/GenBank/DDBJ databases">
        <title>Draft genome sequence of Alcaligenes endophyticus type strain CCUG 75668T.</title>
        <authorList>
            <person name="Salva-Serra F."/>
            <person name="Duran R.E."/>
            <person name="Seeger M."/>
            <person name="Moore E.R.B."/>
            <person name="Jaen-Luchoro D."/>
        </authorList>
    </citation>
    <scope>NUCLEOTIDE SEQUENCE</scope>
    <source>
        <strain evidence="2">CCUG 75668</strain>
    </source>
</reference>
<proteinExistence type="predicted"/>
<dbReference type="PROSITE" id="PS50846">
    <property type="entry name" value="HMA_2"/>
    <property type="match status" value="1"/>
</dbReference>
<protein>
    <submittedName>
        <fullName evidence="2">Heavy-metal-associated domain-containing protein</fullName>
    </submittedName>
</protein>
<keyword evidence="3" id="KW-1185">Reference proteome</keyword>
<gene>
    <name evidence="2" type="ORF">LMS43_05020</name>
</gene>
<dbReference type="Proteomes" id="UP001168613">
    <property type="component" value="Unassembled WGS sequence"/>
</dbReference>
<dbReference type="InterPro" id="IPR006121">
    <property type="entry name" value="HMA_dom"/>
</dbReference>
<comment type="caution">
    <text evidence="2">The sequence shown here is derived from an EMBL/GenBank/DDBJ whole genome shotgun (WGS) entry which is preliminary data.</text>
</comment>
<dbReference type="InterPro" id="IPR036163">
    <property type="entry name" value="HMA_dom_sf"/>
</dbReference>
<name>A0ABT8EH93_9BURK</name>
<dbReference type="CDD" id="cd00371">
    <property type="entry name" value="HMA"/>
    <property type="match status" value="1"/>
</dbReference>
<feature type="domain" description="HMA" evidence="1">
    <location>
        <begin position="27"/>
        <end position="92"/>
    </location>
</feature>
<dbReference type="Gene3D" id="3.30.70.100">
    <property type="match status" value="1"/>
</dbReference>
<dbReference type="EMBL" id="JAJHNU010000001">
    <property type="protein sequence ID" value="MDN4120646.1"/>
    <property type="molecule type" value="Genomic_DNA"/>
</dbReference>
<accession>A0ABT8EH93</accession>
<evidence type="ECO:0000313" key="3">
    <source>
        <dbReference type="Proteomes" id="UP001168613"/>
    </source>
</evidence>
<dbReference type="RefSeq" id="WP_266122050.1">
    <property type="nucleotide sequence ID" value="NZ_JAJHNU010000001.1"/>
</dbReference>
<dbReference type="Pfam" id="PF00403">
    <property type="entry name" value="HMA"/>
    <property type="match status" value="1"/>
</dbReference>
<evidence type="ECO:0000259" key="1">
    <source>
        <dbReference type="PROSITE" id="PS50846"/>
    </source>
</evidence>
<sequence length="108" mass="11923">MMNLLKRLFVMTLLWPLAVLSASPSMVGITIHIQGMTCSLCVTAINKALRSLPQVQYAKTSLKNSEVLVHVPNDYDTQILLTEIEKTGYQGKILSVQALTEEPHPSSL</sequence>
<evidence type="ECO:0000313" key="2">
    <source>
        <dbReference type="EMBL" id="MDN4120646.1"/>
    </source>
</evidence>
<dbReference type="SUPFAM" id="SSF55008">
    <property type="entry name" value="HMA, heavy metal-associated domain"/>
    <property type="match status" value="1"/>
</dbReference>